<dbReference type="Gene3D" id="1.10.510.10">
    <property type="entry name" value="Transferase(Phosphotransferase) domain 1"/>
    <property type="match status" value="1"/>
</dbReference>
<comment type="caution">
    <text evidence="9">The sequence shown here is derived from an EMBL/GenBank/DDBJ whole genome shotgun (WGS) entry which is preliminary data.</text>
</comment>
<dbReference type="Proteomes" id="UP001473302">
    <property type="component" value="Unassembled WGS sequence"/>
</dbReference>
<name>A0ABP9ZBU4_9FUNG</name>
<keyword evidence="10" id="KW-1185">Reference proteome</keyword>
<dbReference type="SUPFAM" id="SSF56112">
    <property type="entry name" value="Protein kinase-like (PK-like)"/>
    <property type="match status" value="1"/>
</dbReference>
<accession>A0ABP9ZBU4</accession>
<dbReference type="SMART" id="SM00220">
    <property type="entry name" value="S_TKc"/>
    <property type="match status" value="1"/>
</dbReference>
<proteinExistence type="inferred from homology"/>
<protein>
    <recommendedName>
        <fullName evidence="8">Protein kinase domain-containing protein</fullName>
    </recommendedName>
</protein>
<comment type="similarity">
    <text evidence="7">Belongs to the protein kinase superfamily.</text>
</comment>
<keyword evidence="5 6" id="KW-0067">ATP-binding</keyword>
<evidence type="ECO:0000256" key="7">
    <source>
        <dbReference type="RuleBase" id="RU000304"/>
    </source>
</evidence>
<evidence type="ECO:0000313" key="10">
    <source>
        <dbReference type="Proteomes" id="UP001473302"/>
    </source>
</evidence>
<keyword evidence="1 7" id="KW-0723">Serine/threonine-protein kinase</keyword>
<dbReference type="InterPro" id="IPR011009">
    <property type="entry name" value="Kinase-like_dom_sf"/>
</dbReference>
<feature type="domain" description="Protein kinase" evidence="8">
    <location>
        <begin position="185"/>
        <end position="348"/>
    </location>
</feature>
<organism evidence="9 10">
    <name type="scientific">Mucor flavus</name>
    <dbReference type="NCBI Taxonomy" id="439312"/>
    <lineage>
        <taxon>Eukaryota</taxon>
        <taxon>Fungi</taxon>
        <taxon>Fungi incertae sedis</taxon>
        <taxon>Mucoromycota</taxon>
        <taxon>Mucoromycotina</taxon>
        <taxon>Mucoromycetes</taxon>
        <taxon>Mucorales</taxon>
        <taxon>Mucorineae</taxon>
        <taxon>Mucoraceae</taxon>
        <taxon>Mucor</taxon>
    </lineage>
</organism>
<keyword evidence="2" id="KW-0808">Transferase</keyword>
<dbReference type="PANTHER" id="PTHR22974">
    <property type="entry name" value="MIXED LINEAGE PROTEIN KINASE"/>
    <property type="match status" value="1"/>
</dbReference>
<dbReference type="Gene3D" id="3.30.200.20">
    <property type="entry name" value="Phosphorylase Kinase, domain 1"/>
    <property type="match status" value="1"/>
</dbReference>
<dbReference type="InterPro" id="IPR000719">
    <property type="entry name" value="Prot_kinase_dom"/>
</dbReference>
<keyword evidence="4" id="KW-0418">Kinase</keyword>
<dbReference type="PROSITE" id="PS00108">
    <property type="entry name" value="PROTEIN_KINASE_ST"/>
    <property type="match status" value="1"/>
</dbReference>
<evidence type="ECO:0000256" key="5">
    <source>
        <dbReference type="ARBA" id="ARBA00022840"/>
    </source>
</evidence>
<feature type="binding site" evidence="6">
    <location>
        <position position="214"/>
    </location>
    <ligand>
        <name>ATP</name>
        <dbReference type="ChEBI" id="CHEBI:30616"/>
    </ligand>
</feature>
<evidence type="ECO:0000256" key="3">
    <source>
        <dbReference type="ARBA" id="ARBA00022741"/>
    </source>
</evidence>
<dbReference type="PROSITE" id="PS00107">
    <property type="entry name" value="PROTEIN_KINASE_ATP"/>
    <property type="match status" value="1"/>
</dbReference>
<gene>
    <name evidence="9" type="ORF">MFLAVUS_010033</name>
</gene>
<keyword evidence="3 6" id="KW-0547">Nucleotide-binding</keyword>
<evidence type="ECO:0000256" key="6">
    <source>
        <dbReference type="PROSITE-ProRule" id="PRU10141"/>
    </source>
</evidence>
<dbReference type="InterPro" id="IPR008271">
    <property type="entry name" value="Ser/Thr_kinase_AS"/>
</dbReference>
<evidence type="ECO:0000256" key="2">
    <source>
        <dbReference type="ARBA" id="ARBA00022679"/>
    </source>
</evidence>
<reference evidence="9 10" key="1">
    <citation type="submission" date="2024-04" db="EMBL/GenBank/DDBJ databases">
        <title>genome sequences of Mucor flavus KT1a and Helicostylum pulchrum KT1b strains isolated from the surface of a dry-aged beef.</title>
        <authorList>
            <person name="Toyotome T."/>
            <person name="Hosono M."/>
            <person name="Torimaru M."/>
            <person name="Fukuda K."/>
            <person name="Mikami N."/>
        </authorList>
    </citation>
    <scope>NUCLEOTIDE SEQUENCE [LARGE SCALE GENOMIC DNA]</scope>
    <source>
        <strain evidence="9 10">KT1a</strain>
    </source>
</reference>
<evidence type="ECO:0000256" key="4">
    <source>
        <dbReference type="ARBA" id="ARBA00022777"/>
    </source>
</evidence>
<dbReference type="PANTHER" id="PTHR22974:SF21">
    <property type="entry name" value="DUAL SPECIFICITY PROTEIN KINASE TTK"/>
    <property type="match status" value="1"/>
</dbReference>
<sequence>MERPRDPLDFISRTRSLLEELDNLSDEEDSWFENNQVMKDSTTLSSHNTYESIVETASSIEPKLQQKTSPKIEHKTELDLSTGRFTDGEPIRRLHISKTKRSDDDFNTSFEAILNHNISVYNELNRAATVEYHDHSPSLSAPNNNNMMNNNNEDHESFLGYKPPIDEVPNPPRSDEIIQVKQHKYRIIRSIGEGGSGKVYQVLSLTHMDIFALKWIILRDDLDVENVKNEIKIMKELMSCRHVVNLCDSEITAKVAYMVMEYGSATLGHLIQSQVKRGWDITFFVYYWKQMLKAVEATHEHNIIHADLKPANFVVVDGCLKLIDFGIADKIPDFTTNIGRQNQASWHS</sequence>
<dbReference type="EMBL" id="BAABUK010000032">
    <property type="protein sequence ID" value="GAA5816504.1"/>
    <property type="molecule type" value="Genomic_DNA"/>
</dbReference>
<dbReference type="InterPro" id="IPR017441">
    <property type="entry name" value="Protein_kinase_ATP_BS"/>
</dbReference>
<dbReference type="PROSITE" id="PS50011">
    <property type="entry name" value="PROTEIN_KINASE_DOM"/>
    <property type="match status" value="1"/>
</dbReference>
<dbReference type="Pfam" id="PF00069">
    <property type="entry name" value="Pkinase"/>
    <property type="match status" value="1"/>
</dbReference>
<evidence type="ECO:0000259" key="8">
    <source>
        <dbReference type="PROSITE" id="PS50011"/>
    </source>
</evidence>
<evidence type="ECO:0000313" key="9">
    <source>
        <dbReference type="EMBL" id="GAA5816504.1"/>
    </source>
</evidence>
<evidence type="ECO:0000256" key="1">
    <source>
        <dbReference type="ARBA" id="ARBA00022527"/>
    </source>
</evidence>